<name>A0A482PHE0_CITRO</name>
<gene>
    <name evidence="1" type="ORF">E2R62_11350</name>
</gene>
<sequence>MENPSPAAGFATEDVVVENNSLSPGAGDIGFWLGKTSDCDVTCKANIAKGVAEGNLIVAGGVTIVAATTEVAILARATLAGCQSAPVVCLNEAGIMVAESAVPGGVGAGGAIGIGKTASEAAAAKAEALAVNALKNTGKSTTLVKSLGNVRLC</sequence>
<dbReference type="EMBL" id="CP038008">
    <property type="protein sequence ID" value="QBY29393.1"/>
    <property type="molecule type" value="Genomic_DNA"/>
</dbReference>
<reference evidence="1" key="1">
    <citation type="submission" date="2019-03" db="EMBL/GenBank/DDBJ databases">
        <title>Complete genome sequence of enteropathogenic Citrobacter rodentium strain DBS100.</title>
        <authorList>
            <person name="Popov G."/>
            <person name="Fiebig A."/>
            <person name="Shideler S."/>
            <person name="Coombes B."/>
            <person name="Savchenko A."/>
        </authorList>
    </citation>
    <scope>NUCLEOTIDE SEQUENCE</scope>
    <source>
        <strain evidence="1">DBS100</strain>
    </source>
</reference>
<evidence type="ECO:0000313" key="1">
    <source>
        <dbReference type="EMBL" id="QBY29393.1"/>
    </source>
</evidence>
<protein>
    <submittedName>
        <fullName evidence="1">Uncharacterized protein</fullName>
    </submittedName>
</protein>
<accession>A0A482PHE0</accession>
<dbReference type="RefSeq" id="WP_024132841.1">
    <property type="nucleotide sequence ID" value="NZ_CAJTBI010000062.1"/>
</dbReference>
<dbReference type="AlphaFoldDB" id="A0A482PHE0"/>
<organism evidence="1">
    <name type="scientific">Citrobacter rodentium</name>
    <dbReference type="NCBI Taxonomy" id="67825"/>
    <lineage>
        <taxon>Bacteria</taxon>
        <taxon>Pseudomonadati</taxon>
        <taxon>Pseudomonadota</taxon>
        <taxon>Gammaproteobacteria</taxon>
        <taxon>Enterobacterales</taxon>
        <taxon>Enterobacteriaceae</taxon>
        <taxon>Citrobacter</taxon>
    </lineage>
</organism>
<proteinExistence type="predicted"/>